<dbReference type="SUPFAM" id="SSF51905">
    <property type="entry name" value="FAD/NAD(P)-binding domain"/>
    <property type="match status" value="1"/>
</dbReference>
<keyword evidence="6" id="KW-1185">Reference proteome</keyword>
<organism evidence="5 6">
    <name type="scientific">Exidia glandulosa HHB12029</name>
    <dbReference type="NCBI Taxonomy" id="1314781"/>
    <lineage>
        <taxon>Eukaryota</taxon>
        <taxon>Fungi</taxon>
        <taxon>Dikarya</taxon>
        <taxon>Basidiomycota</taxon>
        <taxon>Agaricomycotina</taxon>
        <taxon>Agaricomycetes</taxon>
        <taxon>Auriculariales</taxon>
        <taxon>Exidiaceae</taxon>
        <taxon>Exidia</taxon>
    </lineage>
</organism>
<dbReference type="Pfam" id="PF00743">
    <property type="entry name" value="FMO-like"/>
    <property type="match status" value="1"/>
</dbReference>
<sequence>MASAPVRVAVIGAGLAGLITAKTLLDDGFNVQVLTRDESVGGVWCRSRVYPGLRLNNVHGEYHFSALPMPPPKDTLGGRLSGEEVTTYLEAFAGKFLKDRIMFAFDVKNIVRGDLGSGWDITVQPIGVAQRQSVMHFDKIVVCTGGSSSPSVPRALSESRTRFRGPVCHSQDVKHHVDQMVSVAGSSPSHLAATFFANKGCAVRMIFEEADHFLASPFALPEFIRKSRFLPIMSCDIDLNSRLERFLHTTKIGSYIVHGFWNALHAGALLAFGIPRTSPIATTHSAFWSIRVNDEGAGSDNDFYSHVRKGDVKLVAPARAATFGEDEESVILQDGRVVQACAVVLATGWTSSWDHLFADSTMRDIGLERRPLPPGEDIRVSRSYVSLSNAPMGRPHEDSGMSAFHRGLVPVKSLDRRDFAVNGAVFTTGPAYTFELPPEEEAEKLAERQASFIRARYPEALAWVNESFSSGINLFTWPQHVDRLLADMGLKTCRSGGNWLTWPFKVIQASEIATLHDERENMRALSR</sequence>
<dbReference type="InterPro" id="IPR020946">
    <property type="entry name" value="Flavin_mOase-like"/>
</dbReference>
<dbReference type="OrthoDB" id="2915840at2759"/>
<keyword evidence="2" id="KW-0285">Flavoprotein</keyword>
<keyword evidence="4" id="KW-0560">Oxidoreductase</keyword>
<dbReference type="EMBL" id="KV425915">
    <property type="protein sequence ID" value="KZV98736.1"/>
    <property type="molecule type" value="Genomic_DNA"/>
</dbReference>
<evidence type="ECO:0000256" key="3">
    <source>
        <dbReference type="ARBA" id="ARBA00022827"/>
    </source>
</evidence>
<dbReference type="AlphaFoldDB" id="A0A165M411"/>
<dbReference type="Gene3D" id="3.50.50.60">
    <property type="entry name" value="FAD/NAD(P)-binding domain"/>
    <property type="match status" value="1"/>
</dbReference>
<dbReference type="Proteomes" id="UP000077266">
    <property type="component" value="Unassembled WGS sequence"/>
</dbReference>
<dbReference type="PRINTS" id="PR00419">
    <property type="entry name" value="ADXRDTASE"/>
</dbReference>
<gene>
    <name evidence="5" type="ORF">EXIGLDRAFT_806199</name>
</gene>
<dbReference type="InParanoid" id="A0A165M411"/>
<dbReference type="STRING" id="1314781.A0A165M411"/>
<evidence type="ECO:0000256" key="1">
    <source>
        <dbReference type="ARBA" id="ARBA00009183"/>
    </source>
</evidence>
<dbReference type="GO" id="GO:0050660">
    <property type="term" value="F:flavin adenine dinucleotide binding"/>
    <property type="evidence" value="ECO:0007669"/>
    <property type="project" value="InterPro"/>
</dbReference>
<evidence type="ECO:0000256" key="4">
    <source>
        <dbReference type="ARBA" id="ARBA00023002"/>
    </source>
</evidence>
<proteinExistence type="inferred from homology"/>
<dbReference type="InterPro" id="IPR036188">
    <property type="entry name" value="FAD/NAD-bd_sf"/>
</dbReference>
<dbReference type="GO" id="GO:0004499">
    <property type="term" value="F:N,N-dimethylaniline monooxygenase activity"/>
    <property type="evidence" value="ECO:0007669"/>
    <property type="project" value="InterPro"/>
</dbReference>
<dbReference type="InterPro" id="IPR050346">
    <property type="entry name" value="FMO-like"/>
</dbReference>
<evidence type="ECO:0000313" key="6">
    <source>
        <dbReference type="Proteomes" id="UP000077266"/>
    </source>
</evidence>
<reference evidence="5 6" key="1">
    <citation type="journal article" date="2016" name="Mol. Biol. Evol.">
        <title>Comparative Genomics of Early-Diverging Mushroom-Forming Fungi Provides Insights into the Origins of Lignocellulose Decay Capabilities.</title>
        <authorList>
            <person name="Nagy L.G."/>
            <person name="Riley R."/>
            <person name="Tritt A."/>
            <person name="Adam C."/>
            <person name="Daum C."/>
            <person name="Floudas D."/>
            <person name="Sun H."/>
            <person name="Yadav J.S."/>
            <person name="Pangilinan J."/>
            <person name="Larsson K.H."/>
            <person name="Matsuura K."/>
            <person name="Barry K."/>
            <person name="Labutti K."/>
            <person name="Kuo R."/>
            <person name="Ohm R.A."/>
            <person name="Bhattacharya S.S."/>
            <person name="Shirouzu T."/>
            <person name="Yoshinaga Y."/>
            <person name="Martin F.M."/>
            <person name="Grigoriev I.V."/>
            <person name="Hibbett D.S."/>
        </authorList>
    </citation>
    <scope>NUCLEOTIDE SEQUENCE [LARGE SCALE GENOMIC DNA]</scope>
    <source>
        <strain evidence="5 6">HHB12029</strain>
    </source>
</reference>
<evidence type="ECO:0000313" key="5">
    <source>
        <dbReference type="EMBL" id="KZV98736.1"/>
    </source>
</evidence>
<evidence type="ECO:0000256" key="2">
    <source>
        <dbReference type="ARBA" id="ARBA00022630"/>
    </source>
</evidence>
<comment type="similarity">
    <text evidence="1">Belongs to the FMO family.</text>
</comment>
<dbReference type="PANTHER" id="PTHR23023">
    <property type="entry name" value="DIMETHYLANILINE MONOOXYGENASE"/>
    <property type="match status" value="1"/>
</dbReference>
<name>A0A165M411_EXIGL</name>
<protein>
    <submittedName>
        <fullName evidence="5">FAD/NAD(P)-binding domain-containing protein</fullName>
    </submittedName>
</protein>
<accession>A0A165M411</accession>
<keyword evidence="3" id="KW-0274">FAD</keyword>
<dbReference type="GO" id="GO:0050661">
    <property type="term" value="F:NADP binding"/>
    <property type="evidence" value="ECO:0007669"/>
    <property type="project" value="InterPro"/>
</dbReference>